<dbReference type="PANTHER" id="PTHR23517">
    <property type="entry name" value="RESISTANCE PROTEIN MDTM, PUTATIVE-RELATED-RELATED"/>
    <property type="match status" value="1"/>
</dbReference>
<evidence type="ECO:0000256" key="4">
    <source>
        <dbReference type="ARBA" id="ARBA00022692"/>
    </source>
</evidence>
<keyword evidence="10" id="KW-1185">Reference proteome</keyword>
<feature type="transmembrane region" description="Helical" evidence="7">
    <location>
        <begin position="228"/>
        <end position="246"/>
    </location>
</feature>
<evidence type="ECO:0000256" key="3">
    <source>
        <dbReference type="ARBA" id="ARBA00022475"/>
    </source>
</evidence>
<evidence type="ECO:0000313" key="10">
    <source>
        <dbReference type="Proteomes" id="UP000318521"/>
    </source>
</evidence>
<dbReference type="GO" id="GO:0022857">
    <property type="term" value="F:transmembrane transporter activity"/>
    <property type="evidence" value="ECO:0007669"/>
    <property type="project" value="InterPro"/>
</dbReference>
<evidence type="ECO:0000259" key="8">
    <source>
        <dbReference type="PROSITE" id="PS50850"/>
    </source>
</evidence>
<dbReference type="AlphaFoldDB" id="A0A554A081"/>
<dbReference type="PANTHER" id="PTHR23517:SF2">
    <property type="entry name" value="MULTIDRUG RESISTANCE PROTEIN MDTH"/>
    <property type="match status" value="1"/>
</dbReference>
<protein>
    <submittedName>
        <fullName evidence="9">MFS transporter</fullName>
    </submittedName>
</protein>
<sequence>MICFYCRFISSSERSDRYLFHLTNLKIWNKYGWRATILIATEFFLTFSFFMFVPFISLYVTGHLGYSLTFAGILLALRLLGQQGFMMFGGYFGDVFGYKKMMFIGFLCRGIGFAGLGFASSVSSLLIMAVIGGLGGALFSPALKSLLVYNQPKPLHRELFSFINVTGNAGIILGPLFGLLFSVDQFPILSVISGLLFIFIGCTLLFIPIKQTKRTEPISFSEGIRRIVQNRTLLNMIVLMIPFHFIHQQLFLTYPIIATRLTGSSGWLFTLVTILVVCGQLFVTSYTKALSTHTALILGYLVLTLTFIPLFIYEHPISLIVSLIGIAFSLMLMQPTFHSYIVSQATSATLGIFLGFSNLSMAIGGALGNVFGGSTYDYFQTNNQTYYYWMILALVCISACLFGRRISGKMEQR</sequence>
<evidence type="ECO:0000256" key="2">
    <source>
        <dbReference type="ARBA" id="ARBA00022448"/>
    </source>
</evidence>
<feature type="transmembrane region" description="Helical" evidence="7">
    <location>
        <begin position="386"/>
        <end position="403"/>
    </location>
</feature>
<comment type="subcellular location">
    <subcellularLocation>
        <location evidence="1">Cell membrane</location>
        <topology evidence="1">Multi-pass membrane protein</topology>
    </subcellularLocation>
</comment>
<feature type="domain" description="Major facilitator superfamily (MFS) profile" evidence="8">
    <location>
        <begin position="34"/>
        <end position="411"/>
    </location>
</feature>
<keyword evidence="3" id="KW-1003">Cell membrane</keyword>
<feature type="transmembrane region" description="Helical" evidence="7">
    <location>
        <begin position="319"/>
        <end position="337"/>
    </location>
</feature>
<reference evidence="9 10" key="1">
    <citation type="submission" date="2019-07" db="EMBL/GenBank/DDBJ databases">
        <authorList>
            <person name="Park Y.J."/>
            <person name="Jeong S.E."/>
            <person name="Jung H.S."/>
        </authorList>
    </citation>
    <scope>NUCLEOTIDE SEQUENCE [LARGE SCALE GENOMIC DNA]</scope>
    <source>
        <strain evidence="10">P16(2019)</strain>
    </source>
</reference>
<feature type="transmembrane region" description="Helical" evidence="7">
    <location>
        <begin position="266"/>
        <end position="283"/>
    </location>
</feature>
<dbReference type="Pfam" id="PF07690">
    <property type="entry name" value="MFS_1"/>
    <property type="match status" value="1"/>
</dbReference>
<dbReference type="InterPro" id="IPR020846">
    <property type="entry name" value="MFS_dom"/>
</dbReference>
<comment type="caution">
    <text evidence="9">The sequence shown here is derived from an EMBL/GenBank/DDBJ whole genome shotgun (WGS) entry which is preliminary data.</text>
</comment>
<dbReference type="InterPro" id="IPR011701">
    <property type="entry name" value="MFS"/>
</dbReference>
<dbReference type="Gene3D" id="1.20.1250.20">
    <property type="entry name" value="MFS general substrate transporter like domains"/>
    <property type="match status" value="1"/>
</dbReference>
<feature type="transmembrane region" description="Helical" evidence="7">
    <location>
        <begin position="159"/>
        <end position="180"/>
    </location>
</feature>
<feature type="transmembrane region" description="Helical" evidence="7">
    <location>
        <begin position="349"/>
        <end position="371"/>
    </location>
</feature>
<keyword evidence="6 7" id="KW-0472">Membrane</keyword>
<keyword evidence="4 7" id="KW-0812">Transmembrane</keyword>
<dbReference type="Proteomes" id="UP000318521">
    <property type="component" value="Unassembled WGS sequence"/>
</dbReference>
<evidence type="ECO:0000256" key="6">
    <source>
        <dbReference type="ARBA" id="ARBA00023136"/>
    </source>
</evidence>
<dbReference type="GO" id="GO:0005886">
    <property type="term" value="C:plasma membrane"/>
    <property type="evidence" value="ECO:0007669"/>
    <property type="project" value="UniProtKB-SubCell"/>
</dbReference>
<feature type="transmembrane region" description="Helical" evidence="7">
    <location>
        <begin position="125"/>
        <end position="147"/>
    </location>
</feature>
<feature type="transmembrane region" description="Helical" evidence="7">
    <location>
        <begin position="63"/>
        <end position="80"/>
    </location>
</feature>
<keyword evidence="5 7" id="KW-1133">Transmembrane helix</keyword>
<keyword evidence="2" id="KW-0813">Transport</keyword>
<evidence type="ECO:0000256" key="5">
    <source>
        <dbReference type="ARBA" id="ARBA00022989"/>
    </source>
</evidence>
<evidence type="ECO:0000256" key="1">
    <source>
        <dbReference type="ARBA" id="ARBA00004651"/>
    </source>
</evidence>
<dbReference type="PROSITE" id="PS50850">
    <property type="entry name" value="MFS"/>
    <property type="match status" value="1"/>
</dbReference>
<feature type="transmembrane region" description="Helical" evidence="7">
    <location>
        <begin position="186"/>
        <end position="207"/>
    </location>
</feature>
<dbReference type="EMBL" id="VLXZ01000004">
    <property type="protein sequence ID" value="TSB47107.1"/>
    <property type="molecule type" value="Genomic_DNA"/>
</dbReference>
<organism evidence="9 10">
    <name type="scientific">Alkalicoccobacillus porphyridii</name>
    <dbReference type="NCBI Taxonomy" id="2597270"/>
    <lineage>
        <taxon>Bacteria</taxon>
        <taxon>Bacillati</taxon>
        <taxon>Bacillota</taxon>
        <taxon>Bacilli</taxon>
        <taxon>Bacillales</taxon>
        <taxon>Bacillaceae</taxon>
        <taxon>Alkalicoccobacillus</taxon>
    </lineage>
</organism>
<dbReference type="InterPro" id="IPR036259">
    <property type="entry name" value="MFS_trans_sf"/>
</dbReference>
<proteinExistence type="predicted"/>
<name>A0A554A081_9BACI</name>
<evidence type="ECO:0000256" key="7">
    <source>
        <dbReference type="SAM" id="Phobius"/>
    </source>
</evidence>
<gene>
    <name evidence="9" type="ORF">FN960_08820</name>
</gene>
<dbReference type="SUPFAM" id="SSF103473">
    <property type="entry name" value="MFS general substrate transporter"/>
    <property type="match status" value="1"/>
</dbReference>
<dbReference type="OrthoDB" id="56516at2"/>
<evidence type="ECO:0000313" key="9">
    <source>
        <dbReference type="EMBL" id="TSB47107.1"/>
    </source>
</evidence>
<dbReference type="InterPro" id="IPR050171">
    <property type="entry name" value="MFS_Transporters"/>
</dbReference>
<feature type="transmembrane region" description="Helical" evidence="7">
    <location>
        <begin position="295"/>
        <end position="313"/>
    </location>
</feature>
<accession>A0A554A081</accession>
<feature type="transmembrane region" description="Helical" evidence="7">
    <location>
        <begin position="35"/>
        <end position="57"/>
    </location>
</feature>
<feature type="transmembrane region" description="Helical" evidence="7">
    <location>
        <begin position="101"/>
        <end position="119"/>
    </location>
</feature>